<dbReference type="EMBL" id="JASBWT010000012">
    <property type="protein sequence ID" value="KAJ9099834.1"/>
    <property type="molecule type" value="Genomic_DNA"/>
</dbReference>
<reference evidence="1" key="1">
    <citation type="submission" date="2023-04" db="EMBL/GenBank/DDBJ databases">
        <title>Draft Genome sequencing of Naganishia species isolated from polar environments using Oxford Nanopore Technology.</title>
        <authorList>
            <person name="Leo P."/>
            <person name="Venkateswaran K."/>
        </authorList>
    </citation>
    <scope>NUCLEOTIDE SEQUENCE</scope>
    <source>
        <strain evidence="1">MNA-CCFEE 5423</strain>
    </source>
</reference>
<organism evidence="1 2">
    <name type="scientific">Naganishia friedmannii</name>
    <dbReference type="NCBI Taxonomy" id="89922"/>
    <lineage>
        <taxon>Eukaryota</taxon>
        <taxon>Fungi</taxon>
        <taxon>Dikarya</taxon>
        <taxon>Basidiomycota</taxon>
        <taxon>Agaricomycotina</taxon>
        <taxon>Tremellomycetes</taxon>
        <taxon>Filobasidiales</taxon>
        <taxon>Filobasidiaceae</taxon>
        <taxon>Naganishia</taxon>
    </lineage>
</organism>
<gene>
    <name evidence="1" type="ORF">QFC21_003835</name>
</gene>
<name>A0ACC2VKA0_9TREE</name>
<sequence>MASVEVQQDFQPGKESLLNIDTNASDEKFHINNAASTSQECTSPTRFEAEEAQPVIHIGILKLVILGVCANLTNLTLGFDSQTAAVVFNGVALDLHIAEKDLQWIFNSLTLALGCTTLISGRIADILGRKTVYVSGIAIFGLFSLVQSPVHNPAGFFITRALSGVGAAMIFASTSGAVGTKGMGNPL</sequence>
<keyword evidence="2" id="KW-1185">Reference proteome</keyword>
<comment type="caution">
    <text evidence="1">The sequence shown here is derived from an EMBL/GenBank/DDBJ whole genome shotgun (WGS) entry which is preliminary data.</text>
</comment>
<proteinExistence type="predicted"/>
<accession>A0ACC2VKA0</accession>
<evidence type="ECO:0000313" key="1">
    <source>
        <dbReference type="EMBL" id="KAJ9099834.1"/>
    </source>
</evidence>
<dbReference type="Proteomes" id="UP001227268">
    <property type="component" value="Unassembled WGS sequence"/>
</dbReference>
<protein>
    <submittedName>
        <fullName evidence="1">Uncharacterized protein</fullName>
    </submittedName>
</protein>
<evidence type="ECO:0000313" key="2">
    <source>
        <dbReference type="Proteomes" id="UP001227268"/>
    </source>
</evidence>